<feature type="domain" description="Glycosyl transferase family 1" evidence="1">
    <location>
        <begin position="164"/>
        <end position="244"/>
    </location>
</feature>
<feature type="domain" description="Glycosyltransferase subfamily 4-like N-terminal" evidence="2">
    <location>
        <begin position="16"/>
        <end position="158"/>
    </location>
</feature>
<dbReference type="PANTHER" id="PTHR45947">
    <property type="entry name" value="SULFOQUINOVOSYL TRANSFERASE SQD2"/>
    <property type="match status" value="1"/>
</dbReference>
<feature type="non-terminal residue" evidence="3">
    <location>
        <position position="1"/>
    </location>
</feature>
<dbReference type="GO" id="GO:0016758">
    <property type="term" value="F:hexosyltransferase activity"/>
    <property type="evidence" value="ECO:0007669"/>
    <property type="project" value="TreeGrafter"/>
</dbReference>
<dbReference type="Pfam" id="PF13439">
    <property type="entry name" value="Glyco_transf_4"/>
    <property type="match status" value="1"/>
</dbReference>
<dbReference type="Pfam" id="PF00534">
    <property type="entry name" value="Glycos_transf_1"/>
    <property type="match status" value="1"/>
</dbReference>
<name>A0A383BJC3_9ZZZZ</name>
<dbReference type="InterPro" id="IPR050194">
    <property type="entry name" value="Glycosyltransferase_grp1"/>
</dbReference>
<dbReference type="Gene3D" id="3.40.50.2000">
    <property type="entry name" value="Glycogen Phosphorylase B"/>
    <property type="match status" value="2"/>
</dbReference>
<dbReference type="InterPro" id="IPR028098">
    <property type="entry name" value="Glyco_trans_4-like_N"/>
</dbReference>
<dbReference type="AlphaFoldDB" id="A0A383BJC3"/>
<reference evidence="3" key="1">
    <citation type="submission" date="2018-05" db="EMBL/GenBank/DDBJ databases">
        <authorList>
            <person name="Lanie J.A."/>
            <person name="Ng W.-L."/>
            <person name="Kazmierczak K.M."/>
            <person name="Andrzejewski T.M."/>
            <person name="Davidsen T.M."/>
            <person name="Wayne K.J."/>
            <person name="Tettelin H."/>
            <person name="Glass J.I."/>
            <person name="Rusch D."/>
            <person name="Podicherti R."/>
            <person name="Tsui H.-C.T."/>
            <person name="Winkler M.E."/>
        </authorList>
    </citation>
    <scope>NUCLEOTIDE SEQUENCE</scope>
</reference>
<proteinExistence type="predicted"/>
<dbReference type="SUPFAM" id="SSF53756">
    <property type="entry name" value="UDP-Glycosyltransferase/glycogen phosphorylase"/>
    <property type="match status" value="1"/>
</dbReference>
<organism evidence="3">
    <name type="scientific">marine metagenome</name>
    <dbReference type="NCBI Taxonomy" id="408172"/>
    <lineage>
        <taxon>unclassified sequences</taxon>
        <taxon>metagenomes</taxon>
        <taxon>ecological metagenomes</taxon>
    </lineage>
</organism>
<gene>
    <name evidence="3" type="ORF">METZ01_LOCUS473140</name>
</gene>
<evidence type="ECO:0000313" key="3">
    <source>
        <dbReference type="EMBL" id="SVE20286.1"/>
    </source>
</evidence>
<protein>
    <recommendedName>
        <fullName evidence="4">Glycosyltransferase subfamily 4-like N-terminal domain-containing protein</fullName>
    </recommendedName>
</protein>
<dbReference type="EMBL" id="UINC01201098">
    <property type="protein sequence ID" value="SVE20286.1"/>
    <property type="molecule type" value="Genomic_DNA"/>
</dbReference>
<sequence length="245" mass="28373">VLTERMQPEWPLYEPIESIHIHRCPVRFGSPVVRFGSGVLQAARLFKHLIAEYDFDVLHFHLTLTAIGVLLCRESKRVDRIASFYGPWDEEELVEKEVTDTWQPHHIKAAIFRFLQRYVLQHSARTIILSDYSLTQVHHLMETTESCVKIPGGVDLNRFHPAPDRDEVKKRLDLPCNQPVLLTVRRLVPRMGVDTLIEAMPHLLDRKPDLILVVGSDGPLRLTMEKRTETLGIRDHIRFTGFISY</sequence>
<feature type="non-terminal residue" evidence="3">
    <location>
        <position position="245"/>
    </location>
</feature>
<evidence type="ECO:0000259" key="1">
    <source>
        <dbReference type="Pfam" id="PF00534"/>
    </source>
</evidence>
<dbReference type="PANTHER" id="PTHR45947:SF3">
    <property type="entry name" value="SULFOQUINOVOSYL TRANSFERASE SQD2"/>
    <property type="match status" value="1"/>
</dbReference>
<evidence type="ECO:0000259" key="2">
    <source>
        <dbReference type="Pfam" id="PF13439"/>
    </source>
</evidence>
<dbReference type="InterPro" id="IPR001296">
    <property type="entry name" value="Glyco_trans_1"/>
</dbReference>
<accession>A0A383BJC3</accession>
<evidence type="ECO:0008006" key="4">
    <source>
        <dbReference type="Google" id="ProtNLM"/>
    </source>
</evidence>
<dbReference type="CDD" id="cd03801">
    <property type="entry name" value="GT4_PimA-like"/>
    <property type="match status" value="1"/>
</dbReference>